<dbReference type="SUPFAM" id="SSF55781">
    <property type="entry name" value="GAF domain-like"/>
    <property type="match status" value="1"/>
</dbReference>
<dbReference type="InterPro" id="IPR029016">
    <property type="entry name" value="GAF-like_dom_sf"/>
</dbReference>
<dbReference type="InterPro" id="IPR003018">
    <property type="entry name" value="GAF"/>
</dbReference>
<accession>A0A239HDQ4</accession>
<dbReference type="Proteomes" id="UP000198327">
    <property type="component" value="Unassembled WGS sequence"/>
</dbReference>
<dbReference type="AlphaFoldDB" id="A0A239HDQ4"/>
<gene>
    <name evidence="2" type="ORF">SAMN05421642_105171</name>
</gene>
<dbReference type="PANTHER" id="PTHR43102">
    <property type="entry name" value="SLR1143 PROTEIN"/>
    <property type="match status" value="1"/>
</dbReference>
<reference evidence="3" key="1">
    <citation type="submission" date="2017-06" db="EMBL/GenBank/DDBJ databases">
        <authorList>
            <person name="Varghese N."/>
            <person name="Submissions S."/>
        </authorList>
    </citation>
    <scope>NUCLEOTIDE SEQUENCE [LARGE SCALE GENOMIC DNA]</scope>
    <source>
        <strain evidence="3">JCM 23211</strain>
    </source>
</reference>
<dbReference type="EMBL" id="FZOW01000005">
    <property type="protein sequence ID" value="SNS78384.1"/>
    <property type="molecule type" value="Genomic_DNA"/>
</dbReference>
<name>A0A239HDQ4_9NOCA</name>
<dbReference type="STRING" id="398843.A3K89_15100"/>
<protein>
    <submittedName>
        <fullName evidence="2">GAF domain-containing protein</fullName>
    </submittedName>
</protein>
<keyword evidence="3" id="KW-1185">Reference proteome</keyword>
<organism evidence="2 3">
    <name type="scientific">Rhodococcoides kyotonense</name>
    <dbReference type="NCBI Taxonomy" id="398843"/>
    <lineage>
        <taxon>Bacteria</taxon>
        <taxon>Bacillati</taxon>
        <taxon>Actinomycetota</taxon>
        <taxon>Actinomycetes</taxon>
        <taxon>Mycobacteriales</taxon>
        <taxon>Nocardiaceae</taxon>
        <taxon>Rhodococcoides</taxon>
    </lineage>
</organism>
<dbReference type="Pfam" id="PF01590">
    <property type="entry name" value="GAF"/>
    <property type="match status" value="1"/>
</dbReference>
<dbReference type="Gene3D" id="3.30.450.40">
    <property type="match status" value="1"/>
</dbReference>
<evidence type="ECO:0000313" key="3">
    <source>
        <dbReference type="Proteomes" id="UP000198327"/>
    </source>
</evidence>
<proteinExistence type="predicted"/>
<sequence length="249" mass="27598">MKAEYSPVCTNIGEMTIGVPEFDDRLDAILGQQAEKAGESVDGYVRRAVVTRLVQELTDRDDSELGQLLRHLKAAQIEPTAAAEESSSIERALDDPDRLAAVERTGLLDSPKEDSYDRLVAMVVDALQVPSAAVSLIDNRRQFYKSAVGLPVELEEARELPVNDSICQYTIDGGQLLVVEDARVHELLKDHPAVLNKLAVSYMGVPLKDDQGHAVGTLCVWDEQPREWTVGHQQILQDLAWIVRERIFG</sequence>
<evidence type="ECO:0000259" key="1">
    <source>
        <dbReference type="SMART" id="SM00065"/>
    </source>
</evidence>
<evidence type="ECO:0000313" key="2">
    <source>
        <dbReference type="EMBL" id="SNS78384.1"/>
    </source>
</evidence>
<dbReference type="PANTHER" id="PTHR43102:SF2">
    <property type="entry name" value="GAF DOMAIN-CONTAINING PROTEIN"/>
    <property type="match status" value="1"/>
</dbReference>
<feature type="domain" description="GAF" evidence="1">
    <location>
        <begin position="111"/>
        <end position="248"/>
    </location>
</feature>
<dbReference type="SMART" id="SM00065">
    <property type="entry name" value="GAF"/>
    <property type="match status" value="1"/>
</dbReference>